<dbReference type="InterPro" id="IPR012340">
    <property type="entry name" value="NA-bd_OB-fold"/>
</dbReference>
<proteinExistence type="predicted"/>
<dbReference type="InterPro" id="IPR002810">
    <property type="entry name" value="NfeD-like_C"/>
</dbReference>
<keyword evidence="7" id="KW-0645">Protease</keyword>
<reference evidence="7 8" key="1">
    <citation type="submission" date="2019-03" db="EMBL/GenBank/DDBJ databases">
        <title>Genomic Encyclopedia of Archaeal and Bacterial Type Strains, Phase II (KMG-II): from individual species to whole genera.</title>
        <authorList>
            <person name="Goeker M."/>
        </authorList>
    </citation>
    <scope>NUCLEOTIDE SEQUENCE [LARGE SCALE GENOMIC DNA]</scope>
    <source>
        <strain evidence="7 8">RL-C</strain>
    </source>
</reference>
<name>A0A4R2EL68_9BACT</name>
<dbReference type="InterPro" id="IPR052165">
    <property type="entry name" value="Membrane_assoc_protease"/>
</dbReference>
<keyword evidence="3 5" id="KW-1133">Transmembrane helix</keyword>
<keyword evidence="7" id="KW-0378">Hydrolase</keyword>
<keyword evidence="2 5" id="KW-0812">Transmembrane</keyword>
<feature type="domain" description="NfeD-like C-terminal" evidence="6">
    <location>
        <begin position="89"/>
        <end position="146"/>
    </location>
</feature>
<evidence type="ECO:0000256" key="1">
    <source>
        <dbReference type="ARBA" id="ARBA00004141"/>
    </source>
</evidence>
<dbReference type="OrthoDB" id="1119931at2"/>
<dbReference type="PANTHER" id="PTHR33507:SF3">
    <property type="entry name" value="INNER MEMBRANE PROTEIN YBBJ"/>
    <property type="match status" value="1"/>
</dbReference>
<dbReference type="AlphaFoldDB" id="A0A4R2EL68"/>
<gene>
    <name evidence="7" type="ORF">CLV25_105169</name>
</gene>
<dbReference type="Proteomes" id="UP000294830">
    <property type="component" value="Unassembled WGS sequence"/>
</dbReference>
<dbReference type="Gene3D" id="2.40.50.140">
    <property type="entry name" value="Nucleic acid-binding proteins"/>
    <property type="match status" value="1"/>
</dbReference>
<accession>A0A4R2EL68</accession>
<evidence type="ECO:0000256" key="5">
    <source>
        <dbReference type="SAM" id="Phobius"/>
    </source>
</evidence>
<dbReference type="GO" id="GO:0005886">
    <property type="term" value="C:plasma membrane"/>
    <property type="evidence" value="ECO:0007669"/>
    <property type="project" value="TreeGrafter"/>
</dbReference>
<dbReference type="EMBL" id="SLWB01000005">
    <property type="protein sequence ID" value="TCN68967.1"/>
    <property type="molecule type" value="Genomic_DNA"/>
</dbReference>
<evidence type="ECO:0000256" key="2">
    <source>
        <dbReference type="ARBA" id="ARBA00022692"/>
    </source>
</evidence>
<comment type="caution">
    <text evidence="7">The sequence shown here is derived from an EMBL/GenBank/DDBJ whole genome shotgun (WGS) entry which is preliminary data.</text>
</comment>
<keyword evidence="4 5" id="KW-0472">Membrane</keyword>
<feature type="transmembrane region" description="Helical" evidence="5">
    <location>
        <begin position="12"/>
        <end position="45"/>
    </location>
</feature>
<evidence type="ECO:0000256" key="3">
    <source>
        <dbReference type="ARBA" id="ARBA00022989"/>
    </source>
</evidence>
<keyword evidence="8" id="KW-1185">Reference proteome</keyword>
<dbReference type="SUPFAM" id="SSF141322">
    <property type="entry name" value="NfeD domain-like"/>
    <property type="match status" value="1"/>
</dbReference>
<evidence type="ECO:0000259" key="6">
    <source>
        <dbReference type="Pfam" id="PF01957"/>
    </source>
</evidence>
<dbReference type="PANTHER" id="PTHR33507">
    <property type="entry name" value="INNER MEMBRANE PROTEIN YBBJ"/>
    <property type="match status" value="1"/>
</dbReference>
<dbReference type="GO" id="GO:0006508">
    <property type="term" value="P:proteolysis"/>
    <property type="evidence" value="ECO:0007669"/>
    <property type="project" value="UniProtKB-KW"/>
</dbReference>
<feature type="transmembrane region" description="Helical" evidence="5">
    <location>
        <begin position="51"/>
        <end position="70"/>
    </location>
</feature>
<evidence type="ECO:0000313" key="7">
    <source>
        <dbReference type="EMBL" id="TCN68967.1"/>
    </source>
</evidence>
<sequence length="147" mass="16543">MMEAISQSQLWLIIGFIMLVIEMFSLSFFAFFIAMGALLTALLTYLGVLPSIAWQIVAFSVSSILFLIFLRKLLRRKFSQAKGGMDYTEFVGDRVNVLHAIPENGRGKIFYRGTEWEAVSIDGKPIEKDTLVTILKMDGIVAIVKRS</sequence>
<dbReference type="GO" id="GO:0008233">
    <property type="term" value="F:peptidase activity"/>
    <property type="evidence" value="ECO:0007669"/>
    <property type="project" value="UniProtKB-KW"/>
</dbReference>
<dbReference type="RefSeq" id="WP_131838980.1">
    <property type="nucleotide sequence ID" value="NZ_SLWB01000005.1"/>
</dbReference>
<organism evidence="7 8">
    <name type="scientific">Acetobacteroides hydrogenigenes</name>
    <dbReference type="NCBI Taxonomy" id="979970"/>
    <lineage>
        <taxon>Bacteria</taxon>
        <taxon>Pseudomonadati</taxon>
        <taxon>Bacteroidota</taxon>
        <taxon>Bacteroidia</taxon>
        <taxon>Bacteroidales</taxon>
        <taxon>Rikenellaceae</taxon>
        <taxon>Acetobacteroides</taxon>
    </lineage>
</organism>
<comment type="subcellular location">
    <subcellularLocation>
        <location evidence="1">Membrane</location>
        <topology evidence="1">Multi-pass membrane protein</topology>
    </subcellularLocation>
</comment>
<evidence type="ECO:0000313" key="8">
    <source>
        <dbReference type="Proteomes" id="UP000294830"/>
    </source>
</evidence>
<dbReference type="Pfam" id="PF01957">
    <property type="entry name" value="NfeD"/>
    <property type="match status" value="1"/>
</dbReference>
<protein>
    <submittedName>
        <fullName evidence="7">Membrane protein implicated in regulation of membrane protease activity</fullName>
    </submittedName>
</protein>
<evidence type="ECO:0000256" key="4">
    <source>
        <dbReference type="ARBA" id="ARBA00023136"/>
    </source>
</evidence>